<evidence type="ECO:0000256" key="6">
    <source>
        <dbReference type="ARBA" id="ARBA00035243"/>
    </source>
</evidence>
<comment type="similarity">
    <text evidence="1 7 8">Belongs to the universal ribosomal protein uL3 family.</text>
</comment>
<dbReference type="Gene3D" id="3.30.160.810">
    <property type="match status" value="1"/>
</dbReference>
<dbReference type="InterPro" id="IPR019926">
    <property type="entry name" value="Ribosomal_uL3_CS"/>
</dbReference>
<sequence length="208" mass="22499">MKGILGRKLGMTQIFAADGSVVPVTVIEATPSVVLQKKDEANDGYEAIQLGFADKREKLANKPETGHAKKAGTTPKRFIREIRGVNLAEVEVGQELKVDLFAEGEFVDVTGISRGKGTAGAIKRWGMSRGPMAHGSKYHRGNGSLATIRDANRVPKGKKMHGRLGSETVTVQNLEVVRVDLERNVLLIKGSVPGARNSYLKIRASVKK</sequence>
<dbReference type="InterPro" id="IPR019927">
    <property type="entry name" value="Ribosomal_uL3_bac/org-type"/>
</dbReference>
<organism evidence="10 11">
    <name type="scientific">Cohnella faecalis</name>
    <dbReference type="NCBI Taxonomy" id="2315694"/>
    <lineage>
        <taxon>Bacteria</taxon>
        <taxon>Bacillati</taxon>
        <taxon>Bacillota</taxon>
        <taxon>Bacilli</taxon>
        <taxon>Bacillales</taxon>
        <taxon>Paenibacillaceae</taxon>
        <taxon>Cohnella</taxon>
    </lineage>
</organism>
<dbReference type="Gene3D" id="2.40.30.10">
    <property type="entry name" value="Translation factors"/>
    <property type="match status" value="1"/>
</dbReference>
<protein>
    <recommendedName>
        <fullName evidence="6 7">Large ribosomal subunit protein uL3</fullName>
    </recommendedName>
</protein>
<dbReference type="InterPro" id="IPR009000">
    <property type="entry name" value="Transl_B-barrel_sf"/>
</dbReference>
<name>A0A398CS18_9BACL</name>
<dbReference type="GO" id="GO:0006412">
    <property type="term" value="P:translation"/>
    <property type="evidence" value="ECO:0007669"/>
    <property type="project" value="UniProtKB-UniRule"/>
</dbReference>
<dbReference type="Proteomes" id="UP000266340">
    <property type="component" value="Unassembled WGS sequence"/>
</dbReference>
<gene>
    <name evidence="7" type="primary">rplC</name>
    <name evidence="10" type="ORF">D3H35_02240</name>
</gene>
<comment type="function">
    <text evidence="7 9">One of the primary rRNA binding proteins, it binds directly near the 3'-end of the 23S rRNA, where it nucleates assembly of the 50S subunit.</text>
</comment>
<reference evidence="10 11" key="1">
    <citation type="submission" date="2018-09" db="EMBL/GenBank/DDBJ databases">
        <title>Cohnella cavernae sp. nov., isolated from a karst cave.</title>
        <authorList>
            <person name="Zhu H."/>
        </authorList>
    </citation>
    <scope>NUCLEOTIDE SEQUENCE [LARGE SCALE GENOMIC DNA]</scope>
    <source>
        <strain evidence="10 11">K2E09-144</strain>
    </source>
</reference>
<dbReference type="NCBIfam" id="TIGR03625">
    <property type="entry name" value="L3_bact"/>
    <property type="match status" value="1"/>
</dbReference>
<dbReference type="OrthoDB" id="9806135at2"/>
<comment type="caution">
    <text evidence="10">The sequence shown here is derived from an EMBL/GenBank/DDBJ whole genome shotgun (WGS) entry which is preliminary data.</text>
</comment>
<evidence type="ECO:0000256" key="3">
    <source>
        <dbReference type="ARBA" id="ARBA00022884"/>
    </source>
</evidence>
<evidence type="ECO:0000256" key="8">
    <source>
        <dbReference type="RuleBase" id="RU003905"/>
    </source>
</evidence>
<evidence type="ECO:0000256" key="5">
    <source>
        <dbReference type="ARBA" id="ARBA00023274"/>
    </source>
</evidence>
<dbReference type="GO" id="GO:0019843">
    <property type="term" value="F:rRNA binding"/>
    <property type="evidence" value="ECO:0007669"/>
    <property type="project" value="UniProtKB-UniRule"/>
</dbReference>
<dbReference type="PANTHER" id="PTHR11229">
    <property type="entry name" value="50S RIBOSOMAL PROTEIN L3"/>
    <property type="match status" value="1"/>
</dbReference>
<evidence type="ECO:0000313" key="11">
    <source>
        <dbReference type="Proteomes" id="UP000266340"/>
    </source>
</evidence>
<keyword evidence="5 7" id="KW-0687">Ribonucleoprotein</keyword>
<dbReference type="GO" id="GO:0022625">
    <property type="term" value="C:cytosolic large ribosomal subunit"/>
    <property type="evidence" value="ECO:0007669"/>
    <property type="project" value="TreeGrafter"/>
</dbReference>
<dbReference type="FunFam" id="2.40.30.10:FF:000004">
    <property type="entry name" value="50S ribosomal protein L3"/>
    <property type="match status" value="1"/>
</dbReference>
<dbReference type="InterPro" id="IPR000597">
    <property type="entry name" value="Ribosomal_uL3"/>
</dbReference>
<dbReference type="PANTHER" id="PTHR11229:SF16">
    <property type="entry name" value="LARGE RIBOSOMAL SUBUNIT PROTEIN UL3C"/>
    <property type="match status" value="1"/>
</dbReference>
<evidence type="ECO:0000256" key="1">
    <source>
        <dbReference type="ARBA" id="ARBA00006540"/>
    </source>
</evidence>
<comment type="subunit">
    <text evidence="7 9">Part of the 50S ribosomal subunit. Forms a cluster with proteins L14 and L19.</text>
</comment>
<evidence type="ECO:0000256" key="7">
    <source>
        <dbReference type="HAMAP-Rule" id="MF_01325"/>
    </source>
</evidence>
<keyword evidence="4 7" id="KW-0689">Ribosomal protein</keyword>
<accession>A0A398CS18</accession>
<evidence type="ECO:0000256" key="9">
    <source>
        <dbReference type="RuleBase" id="RU003906"/>
    </source>
</evidence>
<keyword evidence="2 7" id="KW-0699">rRNA-binding</keyword>
<dbReference type="AlphaFoldDB" id="A0A398CS18"/>
<dbReference type="EMBL" id="QXJM01000016">
    <property type="protein sequence ID" value="RIE04990.1"/>
    <property type="molecule type" value="Genomic_DNA"/>
</dbReference>
<dbReference type="GO" id="GO:0003735">
    <property type="term" value="F:structural constituent of ribosome"/>
    <property type="evidence" value="ECO:0007669"/>
    <property type="project" value="UniProtKB-UniRule"/>
</dbReference>
<dbReference type="HAMAP" id="MF_01325_B">
    <property type="entry name" value="Ribosomal_uL3_B"/>
    <property type="match status" value="1"/>
</dbReference>
<dbReference type="RefSeq" id="WP_119147590.1">
    <property type="nucleotide sequence ID" value="NZ_JBHSOV010000010.1"/>
</dbReference>
<evidence type="ECO:0000313" key="10">
    <source>
        <dbReference type="EMBL" id="RIE04990.1"/>
    </source>
</evidence>
<dbReference type="FunFam" id="3.30.160.810:FF:000002">
    <property type="entry name" value="50S ribosomal protein L3"/>
    <property type="match status" value="1"/>
</dbReference>
<keyword evidence="3 7" id="KW-0694">RNA-binding</keyword>
<dbReference type="PROSITE" id="PS00474">
    <property type="entry name" value="RIBOSOMAL_L3"/>
    <property type="match status" value="1"/>
</dbReference>
<evidence type="ECO:0000256" key="4">
    <source>
        <dbReference type="ARBA" id="ARBA00022980"/>
    </source>
</evidence>
<evidence type="ECO:0000256" key="2">
    <source>
        <dbReference type="ARBA" id="ARBA00022730"/>
    </source>
</evidence>
<dbReference type="SUPFAM" id="SSF50447">
    <property type="entry name" value="Translation proteins"/>
    <property type="match status" value="1"/>
</dbReference>
<keyword evidence="11" id="KW-1185">Reference proteome</keyword>
<dbReference type="Pfam" id="PF00297">
    <property type="entry name" value="Ribosomal_L3"/>
    <property type="match status" value="1"/>
</dbReference>
<proteinExistence type="inferred from homology"/>